<comment type="caution">
    <text evidence="3">The sequence shown here is derived from an EMBL/GenBank/DDBJ whole genome shotgun (WGS) entry which is preliminary data.</text>
</comment>
<evidence type="ECO:0000256" key="2">
    <source>
        <dbReference type="SAM" id="SignalP"/>
    </source>
</evidence>
<name>A0A4C1SV08_EUMVA</name>
<proteinExistence type="predicted"/>
<evidence type="ECO:0000313" key="4">
    <source>
        <dbReference type="Proteomes" id="UP000299102"/>
    </source>
</evidence>
<evidence type="ECO:0000313" key="3">
    <source>
        <dbReference type="EMBL" id="GBP05724.1"/>
    </source>
</evidence>
<sequence length="117" mass="12605">MTSASSMTTVVSVGIFELMVLVGCDDLAALEAFLVTQERTGRLTSRQYARKAWMEVMRIVTHEPGLNSSGKQDSDGRLTGSLLGLVSTSTSGSEAGLGSLREAGDEQYASNFQRRLR</sequence>
<gene>
    <name evidence="3" type="ORF">EVAR_5061_1</name>
</gene>
<feature type="signal peptide" evidence="2">
    <location>
        <begin position="1"/>
        <end position="24"/>
    </location>
</feature>
<protein>
    <submittedName>
        <fullName evidence="3">Uncharacterized protein</fullName>
    </submittedName>
</protein>
<dbReference type="EMBL" id="BGZK01000019">
    <property type="protein sequence ID" value="GBP05724.1"/>
    <property type="molecule type" value="Genomic_DNA"/>
</dbReference>
<reference evidence="3 4" key="1">
    <citation type="journal article" date="2019" name="Commun. Biol.">
        <title>The bagworm genome reveals a unique fibroin gene that provides high tensile strength.</title>
        <authorList>
            <person name="Kono N."/>
            <person name="Nakamura H."/>
            <person name="Ohtoshi R."/>
            <person name="Tomita M."/>
            <person name="Numata K."/>
            <person name="Arakawa K."/>
        </authorList>
    </citation>
    <scope>NUCLEOTIDE SEQUENCE [LARGE SCALE GENOMIC DNA]</scope>
</reference>
<accession>A0A4C1SV08</accession>
<evidence type="ECO:0000256" key="1">
    <source>
        <dbReference type="SAM" id="MobiDB-lite"/>
    </source>
</evidence>
<keyword evidence="4" id="KW-1185">Reference proteome</keyword>
<dbReference type="AlphaFoldDB" id="A0A4C1SV08"/>
<keyword evidence="2" id="KW-0732">Signal</keyword>
<organism evidence="3 4">
    <name type="scientific">Eumeta variegata</name>
    <name type="common">Bagworm moth</name>
    <name type="synonym">Eumeta japonica</name>
    <dbReference type="NCBI Taxonomy" id="151549"/>
    <lineage>
        <taxon>Eukaryota</taxon>
        <taxon>Metazoa</taxon>
        <taxon>Ecdysozoa</taxon>
        <taxon>Arthropoda</taxon>
        <taxon>Hexapoda</taxon>
        <taxon>Insecta</taxon>
        <taxon>Pterygota</taxon>
        <taxon>Neoptera</taxon>
        <taxon>Endopterygota</taxon>
        <taxon>Lepidoptera</taxon>
        <taxon>Glossata</taxon>
        <taxon>Ditrysia</taxon>
        <taxon>Tineoidea</taxon>
        <taxon>Psychidae</taxon>
        <taxon>Oiketicinae</taxon>
        <taxon>Eumeta</taxon>
    </lineage>
</organism>
<feature type="region of interest" description="Disordered" evidence="1">
    <location>
        <begin position="64"/>
        <end position="83"/>
    </location>
</feature>
<dbReference type="Proteomes" id="UP000299102">
    <property type="component" value="Unassembled WGS sequence"/>
</dbReference>
<feature type="chain" id="PRO_5020028342" evidence="2">
    <location>
        <begin position="25"/>
        <end position="117"/>
    </location>
</feature>